<dbReference type="EMBL" id="BPLR01014174">
    <property type="protein sequence ID" value="GIY66925.1"/>
    <property type="molecule type" value="Genomic_DNA"/>
</dbReference>
<accession>A0AAV4V9J8</accession>
<keyword evidence="2" id="KW-1185">Reference proteome</keyword>
<dbReference type="AlphaFoldDB" id="A0AAV4V9J8"/>
<proteinExistence type="predicted"/>
<evidence type="ECO:0000313" key="1">
    <source>
        <dbReference type="EMBL" id="GIY66925.1"/>
    </source>
</evidence>
<comment type="caution">
    <text evidence="1">The sequence shown here is derived from an EMBL/GenBank/DDBJ whole genome shotgun (WGS) entry which is preliminary data.</text>
</comment>
<protein>
    <submittedName>
        <fullName evidence="1">Uncharacterized protein</fullName>
    </submittedName>
</protein>
<organism evidence="1 2">
    <name type="scientific">Caerostris extrusa</name>
    <name type="common">Bark spider</name>
    <name type="synonym">Caerostris bankana</name>
    <dbReference type="NCBI Taxonomy" id="172846"/>
    <lineage>
        <taxon>Eukaryota</taxon>
        <taxon>Metazoa</taxon>
        <taxon>Ecdysozoa</taxon>
        <taxon>Arthropoda</taxon>
        <taxon>Chelicerata</taxon>
        <taxon>Arachnida</taxon>
        <taxon>Araneae</taxon>
        <taxon>Araneomorphae</taxon>
        <taxon>Entelegynae</taxon>
        <taxon>Araneoidea</taxon>
        <taxon>Araneidae</taxon>
        <taxon>Caerostris</taxon>
    </lineage>
</organism>
<dbReference type="Proteomes" id="UP001054945">
    <property type="component" value="Unassembled WGS sequence"/>
</dbReference>
<evidence type="ECO:0000313" key="2">
    <source>
        <dbReference type="Proteomes" id="UP001054945"/>
    </source>
</evidence>
<reference evidence="1 2" key="1">
    <citation type="submission" date="2021-06" db="EMBL/GenBank/DDBJ databases">
        <title>Caerostris extrusa draft genome.</title>
        <authorList>
            <person name="Kono N."/>
            <person name="Arakawa K."/>
        </authorList>
    </citation>
    <scope>NUCLEOTIDE SEQUENCE [LARGE SCALE GENOMIC DNA]</scope>
</reference>
<gene>
    <name evidence="1" type="ORF">CEXT_32531</name>
</gene>
<name>A0AAV4V9J8_CAEEX</name>
<sequence length="109" mass="12183">MVAPPTDAQPGLNQGNCCILGIMVETLNNLHEINPVEIDYSNRNVMIFIFNFRSTFGLENHCAVYQAILALGKLVSFYAHLHQLGMAESIVCPLYCCPSLMYTDYHLSV</sequence>